<name>A0A1H8YPZ4_9PSEU</name>
<dbReference type="RefSeq" id="WP_091629430.1">
    <property type="nucleotide sequence ID" value="NZ_FOEF01000041.1"/>
</dbReference>
<reference evidence="3" key="1">
    <citation type="submission" date="2016-10" db="EMBL/GenBank/DDBJ databases">
        <authorList>
            <person name="Varghese N."/>
            <person name="Submissions S."/>
        </authorList>
    </citation>
    <scope>NUCLEOTIDE SEQUENCE [LARGE SCALE GENOMIC DNA]</scope>
    <source>
        <strain evidence="3">DSM 44993</strain>
    </source>
</reference>
<dbReference type="EMBL" id="FOEF01000041">
    <property type="protein sequence ID" value="SEP54256.1"/>
    <property type="molecule type" value="Genomic_DNA"/>
</dbReference>
<feature type="transmembrane region" description="Helical" evidence="1">
    <location>
        <begin position="92"/>
        <end position="113"/>
    </location>
</feature>
<dbReference type="Proteomes" id="UP000198582">
    <property type="component" value="Unassembled WGS sequence"/>
</dbReference>
<keyword evidence="1" id="KW-1133">Transmembrane helix</keyword>
<dbReference type="AlphaFoldDB" id="A0A1H8YPZ4"/>
<sequence length="155" mass="17940">MEWFGFVGAWLLVAGSAFQAALELREQEHLREEVTRMLEDRPAPPSVSHWWWLLPPLGYVLERRRWKARQQQMLDALDPVQRNALVQYMNKTTGWSFVGFGGFLIAVKETWALRETYEWPAWVFAALVVAAGILCLSFAVAWLERKDRTSGRKSS</sequence>
<dbReference type="OrthoDB" id="4578807at2"/>
<keyword evidence="1" id="KW-0472">Membrane</keyword>
<accession>A0A1H8YPZ4</accession>
<keyword evidence="1" id="KW-0812">Transmembrane</keyword>
<evidence type="ECO:0000256" key="1">
    <source>
        <dbReference type="SAM" id="Phobius"/>
    </source>
</evidence>
<protein>
    <submittedName>
        <fullName evidence="2">Uncharacterized protein</fullName>
    </submittedName>
</protein>
<proteinExistence type="predicted"/>
<keyword evidence="3" id="KW-1185">Reference proteome</keyword>
<evidence type="ECO:0000313" key="3">
    <source>
        <dbReference type="Proteomes" id="UP000198582"/>
    </source>
</evidence>
<dbReference type="STRING" id="394193.SAMN04489732_14113"/>
<gene>
    <name evidence="2" type="ORF">SAMN04489732_14113</name>
</gene>
<organism evidence="2 3">
    <name type="scientific">Amycolatopsis saalfeldensis</name>
    <dbReference type="NCBI Taxonomy" id="394193"/>
    <lineage>
        <taxon>Bacteria</taxon>
        <taxon>Bacillati</taxon>
        <taxon>Actinomycetota</taxon>
        <taxon>Actinomycetes</taxon>
        <taxon>Pseudonocardiales</taxon>
        <taxon>Pseudonocardiaceae</taxon>
        <taxon>Amycolatopsis</taxon>
    </lineage>
</organism>
<feature type="transmembrane region" description="Helical" evidence="1">
    <location>
        <begin position="119"/>
        <end position="143"/>
    </location>
</feature>
<evidence type="ECO:0000313" key="2">
    <source>
        <dbReference type="EMBL" id="SEP54256.1"/>
    </source>
</evidence>